<evidence type="ECO:0000313" key="3">
    <source>
        <dbReference type="Proteomes" id="UP000644727"/>
    </source>
</evidence>
<dbReference type="Gene3D" id="1.10.510.10">
    <property type="entry name" value="Transferase(Phosphotransferase) domain 1"/>
    <property type="match status" value="1"/>
</dbReference>
<dbReference type="Proteomes" id="UP000644727">
    <property type="component" value="Unassembled WGS sequence"/>
</dbReference>
<accession>A0ABR9VYQ7</accession>
<organism evidence="2 3">
    <name type="scientific">Brachybacterium epidermidis</name>
    <dbReference type="NCBI Taxonomy" id="2781983"/>
    <lineage>
        <taxon>Bacteria</taxon>
        <taxon>Bacillati</taxon>
        <taxon>Actinomycetota</taxon>
        <taxon>Actinomycetes</taxon>
        <taxon>Micrococcales</taxon>
        <taxon>Dermabacteraceae</taxon>
        <taxon>Brachybacterium</taxon>
    </lineage>
</organism>
<evidence type="ECO:0000256" key="1">
    <source>
        <dbReference type="PIRNR" id="PIRNR006221"/>
    </source>
</evidence>
<dbReference type="RefSeq" id="WP_193865061.1">
    <property type="nucleotide sequence ID" value="NZ_JADEYR010000002.1"/>
</dbReference>
<dbReference type="InterPro" id="IPR011009">
    <property type="entry name" value="Kinase-like_dom_sf"/>
</dbReference>
<proteinExistence type="inferred from homology"/>
<dbReference type="Pfam" id="PF03881">
    <property type="entry name" value="Fructosamin_kin"/>
    <property type="match status" value="1"/>
</dbReference>
<evidence type="ECO:0000313" key="2">
    <source>
        <dbReference type="EMBL" id="MBE9403316.1"/>
    </source>
</evidence>
<gene>
    <name evidence="2" type="ORF">IOE58_03620</name>
</gene>
<dbReference type="GO" id="GO:0016301">
    <property type="term" value="F:kinase activity"/>
    <property type="evidence" value="ECO:0007669"/>
    <property type="project" value="UniProtKB-KW"/>
</dbReference>
<dbReference type="SUPFAM" id="SSF56112">
    <property type="entry name" value="Protein kinase-like (PK-like)"/>
    <property type="match status" value="1"/>
</dbReference>
<sequence length="276" mass="29100">MAEQEQAGAGPRAERAPFVKSRAGAPSGFFAAEAAGLRWLAEPGAVPVVEVLEVREDALHLVRLESASPDAEAARDLGARLARLHDAGAPGFGWAPGDSAWFGPLTDPFEVPTDSRDSFARFWAEDRLRPLLASCISTLGSDGSARVEAAIDTIADGSFDGICGQEPEPPARVHGDLWSGNVMWTGGGAVLIDPAAHGGHRLEDLAMLSLFGAPHLEQIYAGYEQAHPLPQGWREDLPARVLFGLLAHVHLFGSGYASQAISTADAVSARARRLAG</sequence>
<reference evidence="2 3" key="1">
    <citation type="submission" date="2020-10" db="EMBL/GenBank/DDBJ databases">
        <title>Draft genome and description of Brachybacterium epidermidis sp nov.</title>
        <authorList>
            <person name="Boxberger M."/>
            <person name="La Scola B."/>
        </authorList>
    </citation>
    <scope>NUCLEOTIDE SEQUENCE [LARGE SCALE GENOMIC DNA]</scope>
    <source>
        <strain evidence="2 3">Marseille-Q2903</strain>
    </source>
</reference>
<dbReference type="EMBL" id="JADEYR010000002">
    <property type="protein sequence ID" value="MBE9403316.1"/>
    <property type="molecule type" value="Genomic_DNA"/>
</dbReference>
<keyword evidence="3" id="KW-1185">Reference proteome</keyword>
<comment type="caution">
    <text evidence="2">The sequence shown here is derived from an EMBL/GenBank/DDBJ whole genome shotgun (WGS) entry which is preliminary data.</text>
</comment>
<keyword evidence="1" id="KW-0808">Transferase</keyword>
<dbReference type="PIRSF" id="PIRSF006221">
    <property type="entry name" value="Ketosamine-3-kinase"/>
    <property type="match status" value="1"/>
</dbReference>
<dbReference type="InterPro" id="IPR016477">
    <property type="entry name" value="Fructo-/Ketosamine-3-kinase"/>
</dbReference>
<keyword evidence="1 2" id="KW-0418">Kinase</keyword>
<dbReference type="PANTHER" id="PTHR12149:SF8">
    <property type="entry name" value="PROTEIN-RIBULOSAMINE 3-KINASE"/>
    <property type="match status" value="1"/>
</dbReference>
<name>A0ABR9VYQ7_9MICO</name>
<dbReference type="Gene3D" id="3.30.200.20">
    <property type="entry name" value="Phosphorylase Kinase, domain 1"/>
    <property type="match status" value="1"/>
</dbReference>
<comment type="similarity">
    <text evidence="1">Belongs to the fructosamine kinase family.</text>
</comment>
<protein>
    <submittedName>
        <fullName evidence="2">Fructosamine kinase family protein</fullName>
    </submittedName>
</protein>
<dbReference type="PANTHER" id="PTHR12149">
    <property type="entry name" value="FRUCTOSAMINE 3 KINASE-RELATED PROTEIN"/>
    <property type="match status" value="1"/>
</dbReference>
<dbReference type="Gene3D" id="1.20.1270.240">
    <property type="match status" value="1"/>
</dbReference>